<accession>A0A8S9URR5</accession>
<reference evidence="2" key="1">
    <citation type="submission" date="2020-03" db="EMBL/GenBank/DDBJ databases">
        <title>Hybrid Assembly of Korean Phytophthora infestans isolates.</title>
        <authorList>
            <person name="Prokchorchik M."/>
            <person name="Lee Y."/>
            <person name="Seo J."/>
            <person name="Cho J.-H."/>
            <person name="Park Y.-E."/>
            <person name="Jang D.-C."/>
            <person name="Im J.-S."/>
            <person name="Choi J.-G."/>
            <person name="Park H.-J."/>
            <person name="Lee G.-B."/>
            <person name="Lee Y.-G."/>
            <person name="Hong S.-Y."/>
            <person name="Cho K."/>
            <person name="Sohn K.H."/>
        </authorList>
    </citation>
    <scope>NUCLEOTIDE SEQUENCE</scope>
    <source>
        <strain evidence="2">KR_2_A2</strain>
    </source>
</reference>
<evidence type="ECO:0000256" key="1">
    <source>
        <dbReference type="SAM" id="MobiDB-lite"/>
    </source>
</evidence>
<proteinExistence type="predicted"/>
<gene>
    <name evidence="2" type="ORF">GN958_ATG07194</name>
</gene>
<protein>
    <submittedName>
        <fullName evidence="2">Uncharacterized protein</fullName>
    </submittedName>
</protein>
<feature type="compositionally biased region" description="Basic residues" evidence="1">
    <location>
        <begin position="1"/>
        <end position="10"/>
    </location>
</feature>
<feature type="compositionally biased region" description="Basic and acidic residues" evidence="1">
    <location>
        <begin position="11"/>
        <end position="25"/>
    </location>
</feature>
<dbReference type="Proteomes" id="UP000704712">
    <property type="component" value="Unassembled WGS sequence"/>
</dbReference>
<dbReference type="AlphaFoldDB" id="A0A8S9URR5"/>
<dbReference type="EMBL" id="JAACNO010001006">
    <property type="protein sequence ID" value="KAF4143461.1"/>
    <property type="molecule type" value="Genomic_DNA"/>
</dbReference>
<name>A0A8S9URR5_PHYIN</name>
<sequence length="219" mass="24748">MSRRPAHRHACRLEDSSKDSEDTPARSEISGYDSSASVRDSTASASKPLGDDNSRDIPPQERLRAPELGVKRFASWGELASYLGNYSRRTYQLYSVRTATSVETRNERIKNNMQNDIRGIGILQQNVRVYTPRQSKAQPKCWKGSQAALEEDWLSRSGEINACARDTGDWKFSITKQITLHNHDLSAESYETYHQAQQVSDEEVHSIELVLIERGSSNT</sequence>
<feature type="compositionally biased region" description="Basic and acidic residues" evidence="1">
    <location>
        <begin position="49"/>
        <end position="63"/>
    </location>
</feature>
<feature type="compositionally biased region" description="Polar residues" evidence="1">
    <location>
        <begin position="32"/>
        <end position="45"/>
    </location>
</feature>
<feature type="region of interest" description="Disordered" evidence="1">
    <location>
        <begin position="1"/>
        <end position="63"/>
    </location>
</feature>
<comment type="caution">
    <text evidence="2">The sequence shown here is derived from an EMBL/GenBank/DDBJ whole genome shotgun (WGS) entry which is preliminary data.</text>
</comment>
<evidence type="ECO:0000313" key="3">
    <source>
        <dbReference type="Proteomes" id="UP000704712"/>
    </source>
</evidence>
<organism evidence="2 3">
    <name type="scientific">Phytophthora infestans</name>
    <name type="common">Potato late blight agent</name>
    <name type="synonym">Botrytis infestans</name>
    <dbReference type="NCBI Taxonomy" id="4787"/>
    <lineage>
        <taxon>Eukaryota</taxon>
        <taxon>Sar</taxon>
        <taxon>Stramenopiles</taxon>
        <taxon>Oomycota</taxon>
        <taxon>Peronosporomycetes</taxon>
        <taxon>Peronosporales</taxon>
        <taxon>Peronosporaceae</taxon>
        <taxon>Phytophthora</taxon>
    </lineage>
</organism>
<evidence type="ECO:0000313" key="2">
    <source>
        <dbReference type="EMBL" id="KAF4143461.1"/>
    </source>
</evidence>